<dbReference type="Pfam" id="PF00150">
    <property type="entry name" value="Cellulase"/>
    <property type="match status" value="1"/>
</dbReference>
<evidence type="ECO:0000256" key="1">
    <source>
        <dbReference type="ARBA" id="ARBA00005641"/>
    </source>
</evidence>
<comment type="similarity">
    <text evidence="1 4">Belongs to the glycosyl hydrolase 5 (cellulase A) family.</text>
</comment>
<protein>
    <recommendedName>
        <fullName evidence="10">Cellulase domain-containing protein</fullName>
    </recommendedName>
</protein>
<evidence type="ECO:0000259" key="7">
    <source>
        <dbReference type="Pfam" id="PF18564"/>
    </source>
</evidence>
<evidence type="ECO:0000256" key="4">
    <source>
        <dbReference type="RuleBase" id="RU361153"/>
    </source>
</evidence>
<dbReference type="PANTHER" id="PTHR31308">
    <property type="match status" value="1"/>
</dbReference>
<dbReference type="Gene3D" id="2.60.40.1180">
    <property type="entry name" value="Golgi alpha-mannosidase II"/>
    <property type="match status" value="1"/>
</dbReference>
<keyword evidence="2 4" id="KW-0378">Hydrolase</keyword>
<dbReference type="AlphaFoldDB" id="A0AA85JIT8"/>
<evidence type="ECO:0000256" key="2">
    <source>
        <dbReference type="ARBA" id="ARBA00022801"/>
    </source>
</evidence>
<dbReference type="InterPro" id="IPR017853">
    <property type="entry name" value="GH"/>
</dbReference>
<dbReference type="Gene3D" id="3.20.20.80">
    <property type="entry name" value="Glycosidases"/>
    <property type="match status" value="1"/>
</dbReference>
<dbReference type="InterPro" id="IPR041036">
    <property type="entry name" value="GH5_C"/>
</dbReference>
<keyword evidence="5" id="KW-0812">Transmembrane</keyword>
<proteinExistence type="inferred from homology"/>
<reference evidence="8" key="1">
    <citation type="submission" date="2022-06" db="EMBL/GenBank/DDBJ databases">
        <authorList>
            <person name="Berger JAMES D."/>
            <person name="Berger JAMES D."/>
        </authorList>
    </citation>
    <scope>NUCLEOTIDE SEQUENCE [LARGE SCALE GENOMIC DNA]</scope>
</reference>
<name>A0AA85JIT8_TRIRE</name>
<sequence length="576" mass="66756">MIKTINNLQYREISMHLMDILSSLNFILPFVWIIILLPESLVYTHDMSKIMVDENTGYFIDSRGYVKLFHGINTVPKYPPHYFLSLLNASTLRTFRDWGINVIRLEYSWLALKPSEQKINHKYLHNLRRIIDNAEQNGIYVILDFHQDGLSERIGAIDSVPNWFMDKLPKLPKLFQYPWPLSIPPNTPLWFLTYFTYESAYTFGNIYKNASGAWNYFGELWRIAAENFGNKVNLLGYNLINEPPPGNFYANPFLLLPYNSGHQLLALYDYLIKTIREKDENSLIFFDPITYAIYFPQANGIPGTGMQRLPGSLEDKSVARKSVLSYHYYCWLLQSQLAEEEVPSWKRFICDSIILPYVLKNVKNITKNTGGGKFLTEFGLCFPDGNPNSINTVEFNAILDAADEHFESWTYWDDYNSFPRVTLYDNQLRSFSRAYPQSTAGQPIRLNFNVATSEFYYTFKVTHKCKRDHKLLLIAEIYVPLQIHYPSGMNVTFTPSELYYVLNKENTHLMSVYAPCTLIHNNDNNNNNIHGDDLKVEIRITPFHTSSSNENSGNIISYSTFIQILLIIKCLLLASI</sequence>
<evidence type="ECO:0000313" key="9">
    <source>
        <dbReference type="WBParaSite" id="TREG1_1900.1"/>
    </source>
</evidence>
<feature type="transmembrane region" description="Helical" evidence="5">
    <location>
        <begin position="20"/>
        <end position="38"/>
    </location>
</feature>
<dbReference type="SUPFAM" id="SSF51445">
    <property type="entry name" value="(Trans)glycosidases"/>
    <property type="match status" value="1"/>
</dbReference>
<dbReference type="InterPro" id="IPR052066">
    <property type="entry name" value="Glycosphingolipid_Hydrolases"/>
</dbReference>
<evidence type="ECO:0000256" key="3">
    <source>
        <dbReference type="ARBA" id="ARBA00023295"/>
    </source>
</evidence>
<dbReference type="Proteomes" id="UP000050795">
    <property type="component" value="Unassembled WGS sequence"/>
</dbReference>
<keyword evidence="3 4" id="KW-0326">Glycosidase</keyword>
<dbReference type="WBParaSite" id="TREG1_1900.1">
    <property type="protein sequence ID" value="TREG1_1900.1"/>
    <property type="gene ID" value="TREG1_1900"/>
</dbReference>
<dbReference type="GO" id="GO:0016042">
    <property type="term" value="P:lipid catabolic process"/>
    <property type="evidence" value="ECO:0007669"/>
    <property type="project" value="UniProtKB-ARBA"/>
</dbReference>
<dbReference type="Pfam" id="PF18564">
    <property type="entry name" value="Glyco_hydro_5_C"/>
    <property type="match status" value="1"/>
</dbReference>
<keyword evidence="5" id="KW-1133">Transmembrane helix</keyword>
<dbReference type="GO" id="GO:0004553">
    <property type="term" value="F:hydrolase activity, hydrolyzing O-glycosyl compounds"/>
    <property type="evidence" value="ECO:0007669"/>
    <property type="project" value="InterPro"/>
</dbReference>
<evidence type="ECO:0008006" key="10">
    <source>
        <dbReference type="Google" id="ProtNLM"/>
    </source>
</evidence>
<feature type="domain" description="Glycoside hydrolase family 5 C-terminal" evidence="7">
    <location>
        <begin position="433"/>
        <end position="507"/>
    </location>
</feature>
<feature type="domain" description="Glycoside hydrolase family 5" evidence="6">
    <location>
        <begin position="87"/>
        <end position="413"/>
    </location>
</feature>
<evidence type="ECO:0000259" key="6">
    <source>
        <dbReference type="Pfam" id="PF00150"/>
    </source>
</evidence>
<dbReference type="InterPro" id="IPR001547">
    <property type="entry name" value="Glyco_hydro_5"/>
</dbReference>
<dbReference type="GO" id="GO:0000272">
    <property type="term" value="P:polysaccharide catabolic process"/>
    <property type="evidence" value="ECO:0007669"/>
    <property type="project" value="InterPro"/>
</dbReference>
<reference evidence="9" key="2">
    <citation type="submission" date="2023-11" db="UniProtKB">
        <authorList>
            <consortium name="WormBaseParasite"/>
        </authorList>
    </citation>
    <scope>IDENTIFICATION</scope>
</reference>
<organism evidence="8 9">
    <name type="scientific">Trichobilharzia regenti</name>
    <name type="common">Nasal bird schistosome</name>
    <dbReference type="NCBI Taxonomy" id="157069"/>
    <lineage>
        <taxon>Eukaryota</taxon>
        <taxon>Metazoa</taxon>
        <taxon>Spiralia</taxon>
        <taxon>Lophotrochozoa</taxon>
        <taxon>Platyhelminthes</taxon>
        <taxon>Trematoda</taxon>
        <taxon>Digenea</taxon>
        <taxon>Strigeidida</taxon>
        <taxon>Schistosomatoidea</taxon>
        <taxon>Schistosomatidae</taxon>
        <taxon>Trichobilharzia</taxon>
    </lineage>
</organism>
<keyword evidence="8" id="KW-1185">Reference proteome</keyword>
<evidence type="ECO:0000313" key="8">
    <source>
        <dbReference type="Proteomes" id="UP000050795"/>
    </source>
</evidence>
<keyword evidence="5" id="KW-0472">Membrane</keyword>
<evidence type="ECO:0000256" key="5">
    <source>
        <dbReference type="SAM" id="Phobius"/>
    </source>
</evidence>
<dbReference type="GO" id="GO:1901136">
    <property type="term" value="P:carbohydrate derivative catabolic process"/>
    <property type="evidence" value="ECO:0007669"/>
    <property type="project" value="UniProtKB-ARBA"/>
</dbReference>
<dbReference type="PANTHER" id="PTHR31308:SF3">
    <property type="entry name" value="ENDOGLYCOCERAMIDASE"/>
    <property type="match status" value="1"/>
</dbReference>
<dbReference type="InterPro" id="IPR013780">
    <property type="entry name" value="Glyco_hydro_b"/>
</dbReference>
<accession>A0AA85JIT8</accession>